<evidence type="ECO:0000313" key="2">
    <source>
        <dbReference type="EMBL" id="RXH98180.1"/>
    </source>
</evidence>
<dbReference type="InterPro" id="IPR037045">
    <property type="entry name" value="S8pro/Inhibitor_I9_sf"/>
</dbReference>
<reference evidence="2 3" key="1">
    <citation type="submission" date="2018-10" db="EMBL/GenBank/DDBJ databases">
        <title>A high-quality apple genome assembly.</title>
        <authorList>
            <person name="Hu J."/>
        </authorList>
    </citation>
    <scope>NUCLEOTIDE SEQUENCE [LARGE SCALE GENOMIC DNA]</scope>
    <source>
        <strain evidence="3">cv. HFTH1</strain>
        <tissue evidence="2">Young leaf</tissue>
    </source>
</reference>
<proteinExistence type="predicted"/>
<name>A0A498JRW2_MALDO</name>
<feature type="domain" description="Inhibitor I9" evidence="1">
    <location>
        <begin position="29"/>
        <end position="99"/>
    </location>
</feature>
<dbReference type="Gene3D" id="3.30.70.80">
    <property type="entry name" value="Peptidase S8 propeptide/proteinase inhibitor I9"/>
    <property type="match status" value="1"/>
</dbReference>
<dbReference type="STRING" id="3750.A0A498JRW2"/>
<dbReference type="EMBL" id="RDQH01000331">
    <property type="protein sequence ID" value="RXH98180.1"/>
    <property type="molecule type" value="Genomic_DNA"/>
</dbReference>
<evidence type="ECO:0000313" key="3">
    <source>
        <dbReference type="Proteomes" id="UP000290289"/>
    </source>
</evidence>
<dbReference type="PANTHER" id="PTHR48222:SF4">
    <property type="entry name" value="PROTEINASE INHIBITOR, PROPEPTIDE"/>
    <property type="match status" value="1"/>
</dbReference>
<dbReference type="Pfam" id="PF05922">
    <property type="entry name" value="Inhibitor_I9"/>
    <property type="match status" value="1"/>
</dbReference>
<organism evidence="2 3">
    <name type="scientific">Malus domestica</name>
    <name type="common">Apple</name>
    <name type="synonym">Pyrus malus</name>
    <dbReference type="NCBI Taxonomy" id="3750"/>
    <lineage>
        <taxon>Eukaryota</taxon>
        <taxon>Viridiplantae</taxon>
        <taxon>Streptophyta</taxon>
        <taxon>Embryophyta</taxon>
        <taxon>Tracheophyta</taxon>
        <taxon>Spermatophyta</taxon>
        <taxon>Magnoliopsida</taxon>
        <taxon>eudicotyledons</taxon>
        <taxon>Gunneridae</taxon>
        <taxon>Pentapetalae</taxon>
        <taxon>rosids</taxon>
        <taxon>fabids</taxon>
        <taxon>Rosales</taxon>
        <taxon>Rosaceae</taxon>
        <taxon>Amygdaloideae</taxon>
        <taxon>Maleae</taxon>
        <taxon>Malus</taxon>
    </lineage>
</organism>
<dbReference type="InterPro" id="IPR010259">
    <property type="entry name" value="S8pro/Inhibitor_I9"/>
</dbReference>
<comment type="caution">
    <text evidence="2">The sequence shown here is derived from an EMBL/GenBank/DDBJ whole genome shotgun (WGS) entry which is preliminary data.</text>
</comment>
<gene>
    <name evidence="2" type="ORF">DVH24_010505</name>
</gene>
<protein>
    <recommendedName>
        <fullName evidence="1">Inhibitor I9 domain-containing protein</fullName>
    </recommendedName>
</protein>
<dbReference type="AlphaFoldDB" id="A0A498JRW2"/>
<keyword evidence="3" id="KW-1185">Reference proteome</keyword>
<evidence type="ECO:0000259" key="1">
    <source>
        <dbReference type="Pfam" id="PF05922"/>
    </source>
</evidence>
<accession>A0A498JRW2</accession>
<dbReference type="Proteomes" id="UP000290289">
    <property type="component" value="Chromosome 5"/>
</dbReference>
<dbReference type="PANTHER" id="PTHR48222">
    <property type="entry name" value="PROTEINASE INHIBITOR, PROPEPTIDE"/>
    <property type="match status" value="1"/>
</dbReference>
<sequence>MELVTLKTRLFISILFIVLVSVCANTLQTYIVQLNPQGVTSSSFASKPSWHLSFLEQTMSSEEDASSRLLYSYHSAMEGFAAQLSESELESLKMLPDVEVMAPKEVKVRVKPQRLIFTHINQSLSYKVWFISRKRTEKGKMSFAQGQLTWVNSNNSFNRVKSPFSVTWK</sequence>